<accession>A0ABR7PCH0</accession>
<keyword evidence="2" id="KW-1185">Reference proteome</keyword>
<reference evidence="1 2" key="1">
    <citation type="submission" date="2020-08" db="EMBL/GenBank/DDBJ databases">
        <title>Genome public.</title>
        <authorList>
            <person name="Liu C."/>
            <person name="Sun Q."/>
        </authorList>
    </citation>
    <scope>NUCLEOTIDE SEQUENCE [LARGE SCALE GENOMIC DNA]</scope>
    <source>
        <strain evidence="1 2">3_YM_SP_D4_24.mj</strain>
    </source>
</reference>
<name>A0ABR7PCH0_9FIRM</name>
<gene>
    <name evidence="1" type="ORF">H8712_10570</name>
</gene>
<dbReference type="Proteomes" id="UP000661649">
    <property type="component" value="Unassembled WGS sequence"/>
</dbReference>
<organism evidence="1 2">
    <name type="scientific">Blautia stercoris</name>
    <dbReference type="NCBI Taxonomy" id="871664"/>
    <lineage>
        <taxon>Bacteria</taxon>
        <taxon>Bacillati</taxon>
        <taxon>Bacillota</taxon>
        <taxon>Clostridia</taxon>
        <taxon>Lachnospirales</taxon>
        <taxon>Lachnospiraceae</taxon>
        <taxon>Blautia</taxon>
    </lineage>
</organism>
<protein>
    <submittedName>
        <fullName evidence="1">Uncharacterized protein</fullName>
    </submittedName>
</protein>
<evidence type="ECO:0000313" key="2">
    <source>
        <dbReference type="Proteomes" id="UP000661649"/>
    </source>
</evidence>
<proteinExistence type="predicted"/>
<evidence type="ECO:0000313" key="1">
    <source>
        <dbReference type="EMBL" id="MBC8629046.1"/>
    </source>
</evidence>
<sequence length="51" mass="5990">MKKTYEKIFQVRLFLKKIIKNRVNEYTGEGICFKIDNKKKRTGVINDGILG</sequence>
<dbReference type="EMBL" id="JACRTP010000004">
    <property type="protein sequence ID" value="MBC8629046.1"/>
    <property type="molecule type" value="Genomic_DNA"/>
</dbReference>
<comment type="caution">
    <text evidence="1">The sequence shown here is derived from an EMBL/GenBank/DDBJ whole genome shotgun (WGS) entry which is preliminary data.</text>
</comment>